<proteinExistence type="predicted"/>
<keyword evidence="2" id="KW-1185">Reference proteome</keyword>
<protein>
    <submittedName>
        <fullName evidence="1">Uncharacterized protein</fullName>
    </submittedName>
</protein>
<evidence type="ECO:0000313" key="1">
    <source>
        <dbReference type="EMBL" id="KAL0903297.1"/>
    </source>
</evidence>
<dbReference type="EMBL" id="JANQDX010000020">
    <property type="protein sequence ID" value="KAL0903297.1"/>
    <property type="molecule type" value="Genomic_DNA"/>
</dbReference>
<sequence length="65" mass="7065">MREATRRVDPGRDLTYCGHTAAGQRSGLTVVTVETDWLDASIKSIALDATMTDRSALGRSRSAIR</sequence>
<organism evidence="1 2">
    <name type="scientific">Dendrobium thyrsiflorum</name>
    <name type="common">Pinecone-like raceme dendrobium</name>
    <name type="synonym">Orchid</name>
    <dbReference type="NCBI Taxonomy" id="117978"/>
    <lineage>
        <taxon>Eukaryota</taxon>
        <taxon>Viridiplantae</taxon>
        <taxon>Streptophyta</taxon>
        <taxon>Embryophyta</taxon>
        <taxon>Tracheophyta</taxon>
        <taxon>Spermatophyta</taxon>
        <taxon>Magnoliopsida</taxon>
        <taxon>Liliopsida</taxon>
        <taxon>Asparagales</taxon>
        <taxon>Orchidaceae</taxon>
        <taxon>Epidendroideae</taxon>
        <taxon>Malaxideae</taxon>
        <taxon>Dendrobiinae</taxon>
        <taxon>Dendrobium</taxon>
    </lineage>
</organism>
<accession>A0ABD0TUG5</accession>
<gene>
    <name evidence="1" type="ORF">M5K25_027666</name>
</gene>
<dbReference type="Proteomes" id="UP001552299">
    <property type="component" value="Unassembled WGS sequence"/>
</dbReference>
<dbReference type="AlphaFoldDB" id="A0ABD0TUG5"/>
<name>A0ABD0TUG5_DENTH</name>
<reference evidence="1 2" key="1">
    <citation type="journal article" date="2024" name="Plant Biotechnol. J.">
        <title>Dendrobium thyrsiflorum genome and its molecular insights into genes involved in important horticultural traits.</title>
        <authorList>
            <person name="Chen B."/>
            <person name="Wang J.Y."/>
            <person name="Zheng P.J."/>
            <person name="Li K.L."/>
            <person name="Liang Y.M."/>
            <person name="Chen X.F."/>
            <person name="Zhang C."/>
            <person name="Zhao X."/>
            <person name="He X."/>
            <person name="Zhang G.Q."/>
            <person name="Liu Z.J."/>
            <person name="Xu Q."/>
        </authorList>
    </citation>
    <scope>NUCLEOTIDE SEQUENCE [LARGE SCALE GENOMIC DNA]</scope>
    <source>
        <strain evidence="1">GZMU011</strain>
    </source>
</reference>
<comment type="caution">
    <text evidence="1">The sequence shown here is derived from an EMBL/GenBank/DDBJ whole genome shotgun (WGS) entry which is preliminary data.</text>
</comment>
<evidence type="ECO:0000313" key="2">
    <source>
        <dbReference type="Proteomes" id="UP001552299"/>
    </source>
</evidence>